<keyword evidence="2" id="KW-1185">Reference proteome</keyword>
<dbReference type="Pfam" id="PF05705">
    <property type="entry name" value="DUF829"/>
    <property type="match status" value="1"/>
</dbReference>
<dbReference type="InterPro" id="IPR029058">
    <property type="entry name" value="AB_hydrolase_fold"/>
</dbReference>
<reference evidence="1 2" key="1">
    <citation type="submission" date="2021-07" db="EMBL/GenBank/DDBJ databases">
        <authorList>
            <person name="Palmer J.M."/>
        </authorList>
    </citation>
    <scope>NUCLEOTIDE SEQUENCE [LARGE SCALE GENOMIC DNA]</scope>
    <source>
        <strain evidence="1 2">AT_MEX2019</strain>
        <tissue evidence="1">Muscle</tissue>
    </source>
</reference>
<dbReference type="PANTHER" id="PTHR20908">
    <property type="entry name" value="LD15586P"/>
    <property type="match status" value="1"/>
</dbReference>
<dbReference type="PANTHER" id="PTHR20908:SF4">
    <property type="entry name" value="SI:DKEY-5I3.5"/>
    <property type="match status" value="1"/>
</dbReference>
<feature type="non-terminal residue" evidence="1">
    <location>
        <position position="1"/>
    </location>
</feature>
<organism evidence="1 2">
    <name type="scientific">Ataeniobius toweri</name>
    <dbReference type="NCBI Taxonomy" id="208326"/>
    <lineage>
        <taxon>Eukaryota</taxon>
        <taxon>Metazoa</taxon>
        <taxon>Chordata</taxon>
        <taxon>Craniata</taxon>
        <taxon>Vertebrata</taxon>
        <taxon>Euteleostomi</taxon>
        <taxon>Actinopterygii</taxon>
        <taxon>Neopterygii</taxon>
        <taxon>Teleostei</taxon>
        <taxon>Neoteleostei</taxon>
        <taxon>Acanthomorphata</taxon>
        <taxon>Ovalentaria</taxon>
        <taxon>Atherinomorphae</taxon>
        <taxon>Cyprinodontiformes</taxon>
        <taxon>Goodeidae</taxon>
        <taxon>Ataeniobius</taxon>
    </lineage>
</organism>
<comment type="caution">
    <text evidence="1">The sequence shown here is derived from an EMBL/GenBank/DDBJ whole genome shotgun (WGS) entry which is preliminary data.</text>
</comment>
<dbReference type="SUPFAM" id="SSF53474">
    <property type="entry name" value="alpha/beta-Hydrolases"/>
    <property type="match status" value="1"/>
</dbReference>
<proteinExistence type="predicted"/>
<gene>
    <name evidence="1" type="ORF">ATANTOWER_007089</name>
</gene>
<evidence type="ECO:0000313" key="2">
    <source>
        <dbReference type="Proteomes" id="UP001345963"/>
    </source>
</evidence>
<name>A0ABU7B4A6_9TELE</name>
<evidence type="ECO:0000313" key="1">
    <source>
        <dbReference type="EMBL" id="MED6244374.1"/>
    </source>
</evidence>
<dbReference type="EMBL" id="JAHUTI010039520">
    <property type="protein sequence ID" value="MED6244374.1"/>
    <property type="molecule type" value="Genomic_DNA"/>
</dbReference>
<dbReference type="Gene3D" id="3.40.50.1820">
    <property type="entry name" value="alpha/beta hydrolase"/>
    <property type="match status" value="1"/>
</dbReference>
<dbReference type="Proteomes" id="UP001345963">
    <property type="component" value="Unassembled WGS sequence"/>
</dbReference>
<dbReference type="InterPro" id="IPR008547">
    <property type="entry name" value="DUF829_TMEM53"/>
</dbReference>
<accession>A0ABU7B4A6</accession>
<sequence>EVTGAGIARRARVHGKMRWFIGGIERVDVARGRGCHLIPRLSVAIRRAGSAAYQREACKVIFQTTKRTRTYFQSLSMGNLVLSTSFFRADATTSEPIHSGRFVARRMCNGIIYYYTPMTEVEHQTVSLVKDLKTTATLSPIGSSLSSETPSHTIIFPQMQSDAAPNSRPLLLFFSWFRAQPGSVAKYRDLYLDRGMDVLLIQSSVMHFLWPRWGLNYGLEILNILEEPPFTGRLILVHASSIGGYTFTQLLNHIARQPKQYTGLAQRVKGHIYDSLVVGSLDHMATGLGKTLVPRLEGFIKTTAMLYFWLFKSQTADLYESSIQVFYNSPVTSPALFYFSENDAMCSPAVLEKLMDFWRQRGVSVGSMKWKKSTHAAHLRCHPEEYVSTLQHFLNSLSFPSPKSSI</sequence>
<protein>
    <submittedName>
        <fullName evidence="1">Uncharacterized protein</fullName>
    </submittedName>
</protein>